<dbReference type="GO" id="GO:0005524">
    <property type="term" value="F:ATP binding"/>
    <property type="evidence" value="ECO:0007669"/>
    <property type="project" value="UniProtKB-KW"/>
</dbReference>
<dbReference type="VEuPathDB" id="FungiDB:L203_00998"/>
<evidence type="ECO:0000256" key="9">
    <source>
        <dbReference type="ARBA" id="ARBA00022801"/>
    </source>
</evidence>
<dbReference type="SMART" id="SM00559">
    <property type="entry name" value="Ku78"/>
    <property type="match status" value="1"/>
</dbReference>
<dbReference type="RefSeq" id="XP_066067169.1">
    <property type="nucleotide sequence ID" value="XM_066211072.1"/>
</dbReference>
<evidence type="ECO:0000256" key="10">
    <source>
        <dbReference type="ARBA" id="ARBA00022806"/>
    </source>
</evidence>
<dbReference type="Gene3D" id="2.40.290.10">
    <property type="match status" value="1"/>
</dbReference>
<name>A0A1E3IT06_9TREE</name>
<evidence type="ECO:0000256" key="12">
    <source>
        <dbReference type="ARBA" id="ARBA00022895"/>
    </source>
</evidence>
<dbReference type="EC" id="3.6.4.12" evidence="4"/>
<dbReference type="PANTHER" id="PTHR12604">
    <property type="entry name" value="KU AUTOANTIGEN DNA HELICASE"/>
    <property type="match status" value="1"/>
</dbReference>
<dbReference type="InterPro" id="IPR027388">
    <property type="entry name" value="Ku70_bridge/pillars_dom_sf"/>
</dbReference>
<keyword evidence="9" id="KW-0378">Hydrolase</keyword>
<comment type="similarity">
    <text evidence="3">Belongs to the ku70 family.</text>
</comment>
<keyword evidence="10" id="KW-0347">Helicase</keyword>
<keyword evidence="11" id="KW-0067">ATP-binding</keyword>
<dbReference type="InterPro" id="IPR006164">
    <property type="entry name" value="DNA_bd_Ku70/Ku80"/>
</dbReference>
<evidence type="ECO:0000256" key="5">
    <source>
        <dbReference type="ARBA" id="ARBA00021796"/>
    </source>
</evidence>
<dbReference type="InterPro" id="IPR047087">
    <property type="entry name" value="KU70_core_dom"/>
</dbReference>
<dbReference type="PIRSF" id="PIRSF003033">
    <property type="entry name" value="Ku70"/>
    <property type="match status" value="1"/>
</dbReference>
<sequence length="742" mass="85051">MSSHVNNTTIPSWDTLEKDEIDNIPDKAEYEYAERDHVLFCIDASVSMHKPRPDVYDEKRGSLVRGKSALQQALESVATIERYKVITGPIDSVALLLYNTDRSMITANSDKYMAGTHVFQPLHTINTDEMKRLVKLVQTAKEQYESQSKDKTVETIEPDILQKAFPAIDQELNVADVLRICNFMYRDGGARLTGAKRVFFVTDNDSPQGNTNAAYTSYNDLISYGVEIVPFFVDRLGHRFNPNLYWNNLLNRVPEEYKSENPDADGLSKLADALNDLVIKNAPKKRQFDVPLKFGGQDGVIVIGVSGYSMISEQTKGQPRYVKMRGPVVKEVDVRTEYTSAETGAILNDSEICQAYQFGDQATIRNILEPNWWETGQGQDVDQPLMGDILRQYIERRQSDDKGEMTEQDNEDVKAFLKKQREERPRTVTRTRLQFTKEEVMQFKSMGFEPQIKIIGFQSPNHLRFEYNIKHAYFIYPNEDAYVGSTRTFAALLQSCLKKNRHALALCRFRENLAPEFCVLIPQQEEIIDGRQDHPPGFHVVPLPYKDDIRRPPRNMNANIPAEEAQIDAMKDIIKRMRFKSAVYQPSKYPNPALALHFDRLQALAFEEDWDPEDPSKQDLDKTLPLYEGIHSRAGEFMKAFKLLVEEDERTIGKLSMPMKRGKDKADVKAGTTLNEWELSDVRSSWKSGTMNKLKVQDLKDWAKFYNVSLGSKPNKANTIDVISRYLQNEKDTEKSAKKQKK</sequence>
<keyword evidence="8" id="KW-0227">DNA damage</keyword>
<dbReference type="Pfam" id="PF02735">
    <property type="entry name" value="Ku"/>
    <property type="match status" value="1"/>
</dbReference>
<dbReference type="CDD" id="cd00788">
    <property type="entry name" value="KU70"/>
    <property type="match status" value="1"/>
</dbReference>
<evidence type="ECO:0000256" key="1">
    <source>
        <dbReference type="ARBA" id="ARBA00004123"/>
    </source>
</evidence>
<evidence type="ECO:0000313" key="18">
    <source>
        <dbReference type="EMBL" id="WVN86469.1"/>
    </source>
</evidence>
<dbReference type="Gene3D" id="3.40.50.410">
    <property type="entry name" value="von Willebrand factor, type A domain"/>
    <property type="match status" value="1"/>
</dbReference>
<dbReference type="InterPro" id="IPR006165">
    <property type="entry name" value="Ku70"/>
</dbReference>
<evidence type="ECO:0000256" key="8">
    <source>
        <dbReference type="ARBA" id="ARBA00022763"/>
    </source>
</evidence>
<dbReference type="InterPro" id="IPR036465">
    <property type="entry name" value="vWFA_dom_sf"/>
</dbReference>
<dbReference type="GO" id="GO:0016787">
    <property type="term" value="F:hydrolase activity"/>
    <property type="evidence" value="ECO:0007669"/>
    <property type="project" value="UniProtKB-KW"/>
</dbReference>
<dbReference type="OrthoDB" id="761538at2759"/>
<dbReference type="GO" id="GO:0003684">
    <property type="term" value="F:damaged DNA binding"/>
    <property type="evidence" value="ECO:0007669"/>
    <property type="project" value="InterPro"/>
</dbReference>
<keyword evidence="13" id="KW-0238">DNA-binding</keyword>
<dbReference type="GO" id="GO:0000781">
    <property type="term" value="C:chromosome, telomeric region"/>
    <property type="evidence" value="ECO:0007669"/>
    <property type="project" value="UniProtKB-SubCell"/>
</dbReference>
<evidence type="ECO:0000256" key="16">
    <source>
        <dbReference type="ARBA" id="ARBA00023242"/>
    </source>
</evidence>
<dbReference type="Gene3D" id="1.10.1600.10">
    <property type="match status" value="1"/>
</dbReference>
<dbReference type="KEGG" id="cdep:91085846"/>
<keyword evidence="16" id="KW-0539">Nucleus</keyword>
<reference evidence="18" key="3">
    <citation type="submission" date="2024-01" db="EMBL/GenBank/DDBJ databases">
        <authorList>
            <person name="Coelho M.A."/>
            <person name="David-Palma M."/>
            <person name="Shea T."/>
            <person name="Sun S."/>
            <person name="Cuomo C.A."/>
            <person name="Heitman J."/>
        </authorList>
    </citation>
    <scope>NUCLEOTIDE SEQUENCE</scope>
    <source>
        <strain evidence="18">CBS 7841</strain>
    </source>
</reference>
<dbReference type="InterPro" id="IPR016194">
    <property type="entry name" value="SPOC-like_C_dom_sf"/>
</dbReference>
<dbReference type="Proteomes" id="UP000094043">
    <property type="component" value="Chromosome 2"/>
</dbReference>
<reference evidence="18" key="1">
    <citation type="submission" date="2016-06" db="EMBL/GenBank/DDBJ databases">
        <authorList>
            <person name="Cuomo C."/>
            <person name="Litvintseva A."/>
            <person name="Heitman J."/>
            <person name="Chen Y."/>
            <person name="Sun S."/>
            <person name="Springer D."/>
            <person name="Dromer F."/>
            <person name="Young S."/>
            <person name="Zeng Q."/>
            <person name="Chapman S."/>
            <person name="Gujja S."/>
            <person name="Saif S."/>
            <person name="Birren B."/>
        </authorList>
    </citation>
    <scope>NUCLEOTIDE SEQUENCE</scope>
    <source>
        <strain evidence="18">CBS 7841</strain>
    </source>
</reference>
<dbReference type="GeneID" id="91085846"/>
<evidence type="ECO:0000256" key="11">
    <source>
        <dbReference type="ARBA" id="ARBA00022840"/>
    </source>
</evidence>
<dbReference type="GO" id="GO:0006310">
    <property type="term" value="P:DNA recombination"/>
    <property type="evidence" value="ECO:0007669"/>
    <property type="project" value="UniProtKB-KW"/>
</dbReference>
<dbReference type="SUPFAM" id="SSF68906">
    <property type="entry name" value="SAP domain"/>
    <property type="match status" value="1"/>
</dbReference>
<dbReference type="Pfam" id="PF03730">
    <property type="entry name" value="Ku_C"/>
    <property type="match status" value="1"/>
</dbReference>
<dbReference type="GO" id="GO:0000723">
    <property type="term" value="P:telomere maintenance"/>
    <property type="evidence" value="ECO:0007669"/>
    <property type="project" value="InterPro"/>
</dbReference>
<dbReference type="GO" id="GO:0006303">
    <property type="term" value="P:double-strand break repair via nonhomologous end joining"/>
    <property type="evidence" value="ECO:0007669"/>
    <property type="project" value="InterPro"/>
</dbReference>
<evidence type="ECO:0000256" key="15">
    <source>
        <dbReference type="ARBA" id="ARBA00023204"/>
    </source>
</evidence>
<proteinExistence type="inferred from homology"/>
<accession>A0A1E3IT06</accession>
<evidence type="ECO:0000256" key="3">
    <source>
        <dbReference type="ARBA" id="ARBA00005240"/>
    </source>
</evidence>
<dbReference type="GO" id="GO:0003690">
    <property type="term" value="F:double-stranded DNA binding"/>
    <property type="evidence" value="ECO:0007669"/>
    <property type="project" value="TreeGrafter"/>
</dbReference>
<keyword evidence="14" id="KW-0233">DNA recombination</keyword>
<dbReference type="AlphaFoldDB" id="A0A1E3IT06"/>
<evidence type="ECO:0000256" key="14">
    <source>
        <dbReference type="ARBA" id="ARBA00023172"/>
    </source>
</evidence>
<dbReference type="InterPro" id="IPR005160">
    <property type="entry name" value="Ku_C"/>
</dbReference>
<protein>
    <recommendedName>
        <fullName evidence="5">ATP-dependent DNA helicase II subunit 1</fullName>
        <ecNumber evidence="4">3.6.4.12</ecNumber>
    </recommendedName>
    <alternativeName>
        <fullName evidence="17">ATP-dependent DNA helicase II subunit Ku70</fullName>
    </alternativeName>
</protein>
<keyword evidence="12" id="KW-0779">Telomere</keyword>
<evidence type="ECO:0000256" key="7">
    <source>
        <dbReference type="ARBA" id="ARBA00022741"/>
    </source>
</evidence>
<dbReference type="GO" id="GO:0042162">
    <property type="term" value="F:telomeric DNA binding"/>
    <property type="evidence" value="ECO:0007669"/>
    <property type="project" value="InterPro"/>
</dbReference>
<dbReference type="PANTHER" id="PTHR12604:SF2">
    <property type="entry name" value="X-RAY REPAIR CROSS-COMPLEMENTING PROTEIN 6"/>
    <property type="match status" value="1"/>
</dbReference>
<keyword evidence="19" id="KW-1185">Reference proteome</keyword>
<evidence type="ECO:0000256" key="4">
    <source>
        <dbReference type="ARBA" id="ARBA00012551"/>
    </source>
</evidence>
<dbReference type="SUPFAM" id="SSF53300">
    <property type="entry name" value="vWA-like"/>
    <property type="match status" value="1"/>
</dbReference>
<keyword evidence="15" id="KW-0234">DNA repair</keyword>
<dbReference type="GO" id="GO:0043564">
    <property type="term" value="C:Ku70:Ku80 complex"/>
    <property type="evidence" value="ECO:0007669"/>
    <property type="project" value="InterPro"/>
</dbReference>
<evidence type="ECO:0000256" key="2">
    <source>
        <dbReference type="ARBA" id="ARBA00004574"/>
    </source>
</evidence>
<dbReference type="Gene3D" id="4.10.970.10">
    <property type="entry name" value="Ku70, bridge and pillars"/>
    <property type="match status" value="1"/>
</dbReference>
<keyword evidence="7" id="KW-0547">Nucleotide-binding</keyword>
<comment type="subcellular location">
    <subcellularLocation>
        <location evidence="2">Chromosome</location>
        <location evidence="2">Telomere</location>
    </subcellularLocation>
    <subcellularLocation>
        <location evidence="1">Nucleus</location>
    </subcellularLocation>
</comment>
<gene>
    <name evidence="18" type="ORF">L203_101633</name>
</gene>
<dbReference type="EMBL" id="CP143785">
    <property type="protein sequence ID" value="WVN86469.1"/>
    <property type="molecule type" value="Genomic_DNA"/>
</dbReference>
<evidence type="ECO:0000256" key="6">
    <source>
        <dbReference type="ARBA" id="ARBA00022454"/>
    </source>
</evidence>
<dbReference type="InterPro" id="IPR036361">
    <property type="entry name" value="SAP_dom_sf"/>
</dbReference>
<evidence type="ECO:0000256" key="17">
    <source>
        <dbReference type="ARBA" id="ARBA00031811"/>
    </source>
</evidence>
<dbReference type="InterPro" id="IPR005161">
    <property type="entry name" value="Ku_N"/>
</dbReference>
<keyword evidence="6" id="KW-0158">Chromosome</keyword>
<evidence type="ECO:0000256" key="13">
    <source>
        <dbReference type="ARBA" id="ARBA00023125"/>
    </source>
</evidence>
<evidence type="ECO:0000313" key="19">
    <source>
        <dbReference type="Proteomes" id="UP000094043"/>
    </source>
</evidence>
<dbReference type="GO" id="GO:0003678">
    <property type="term" value="F:DNA helicase activity"/>
    <property type="evidence" value="ECO:0007669"/>
    <property type="project" value="UniProtKB-EC"/>
</dbReference>
<reference evidence="18" key="2">
    <citation type="journal article" date="2022" name="Elife">
        <title>Obligate sexual reproduction of a homothallic fungus closely related to the Cryptococcus pathogenic species complex.</title>
        <authorList>
            <person name="Passer A.R."/>
            <person name="Clancey S.A."/>
            <person name="Shea T."/>
            <person name="David-Palma M."/>
            <person name="Averette A.F."/>
            <person name="Boekhout T."/>
            <person name="Porcel B.M."/>
            <person name="Nowrousian M."/>
            <person name="Cuomo C.A."/>
            <person name="Sun S."/>
            <person name="Heitman J."/>
            <person name="Coelho M.A."/>
        </authorList>
    </citation>
    <scope>NUCLEOTIDE SEQUENCE</scope>
    <source>
        <strain evidence="18">CBS 7841</strain>
    </source>
</reference>
<organism evidence="18 19">
    <name type="scientific">Cryptococcus depauperatus CBS 7841</name>
    <dbReference type="NCBI Taxonomy" id="1295531"/>
    <lineage>
        <taxon>Eukaryota</taxon>
        <taxon>Fungi</taxon>
        <taxon>Dikarya</taxon>
        <taxon>Basidiomycota</taxon>
        <taxon>Agaricomycotina</taxon>
        <taxon>Tremellomycetes</taxon>
        <taxon>Tremellales</taxon>
        <taxon>Cryptococcaceae</taxon>
        <taxon>Cryptococcus</taxon>
    </lineage>
</organism>
<dbReference type="Pfam" id="PF03731">
    <property type="entry name" value="Ku_N"/>
    <property type="match status" value="1"/>
</dbReference>
<dbReference type="SUPFAM" id="SSF100939">
    <property type="entry name" value="SPOC domain-like"/>
    <property type="match status" value="1"/>
</dbReference>